<name>A0ABW1M472_9ACTN</name>
<sequence>MRVRTGAPAGAVLLTPAAGADGAFPTGVRRLLGHHPTGETSAGPWNATGAIGAGALAGGRLAFQGLFPDVLALGLGRAGEEREQGGAVPGRAVGPLEGLVRSSGSMSW</sequence>
<protein>
    <submittedName>
        <fullName evidence="1">Uncharacterized protein</fullName>
    </submittedName>
</protein>
<dbReference type="Proteomes" id="UP001596242">
    <property type="component" value="Unassembled WGS sequence"/>
</dbReference>
<dbReference type="EMBL" id="JBHSPT010000051">
    <property type="protein sequence ID" value="MFC6058169.1"/>
    <property type="molecule type" value="Genomic_DNA"/>
</dbReference>
<comment type="caution">
    <text evidence="1">The sequence shown here is derived from an EMBL/GenBank/DDBJ whole genome shotgun (WGS) entry which is preliminary data.</text>
</comment>
<evidence type="ECO:0000313" key="2">
    <source>
        <dbReference type="Proteomes" id="UP001596242"/>
    </source>
</evidence>
<organism evidence="1 2">
    <name type="scientific">Streptomyces pratens</name>
    <dbReference type="NCBI Taxonomy" id="887456"/>
    <lineage>
        <taxon>Bacteria</taxon>
        <taxon>Bacillati</taxon>
        <taxon>Actinomycetota</taxon>
        <taxon>Actinomycetes</taxon>
        <taxon>Kitasatosporales</taxon>
        <taxon>Streptomycetaceae</taxon>
        <taxon>Streptomyces</taxon>
    </lineage>
</organism>
<reference evidence="2" key="1">
    <citation type="journal article" date="2019" name="Int. J. Syst. Evol. Microbiol.">
        <title>The Global Catalogue of Microorganisms (GCM) 10K type strain sequencing project: providing services to taxonomists for standard genome sequencing and annotation.</title>
        <authorList>
            <consortium name="The Broad Institute Genomics Platform"/>
            <consortium name="The Broad Institute Genome Sequencing Center for Infectious Disease"/>
            <person name="Wu L."/>
            <person name="Ma J."/>
        </authorList>
    </citation>
    <scope>NUCLEOTIDE SEQUENCE [LARGE SCALE GENOMIC DNA]</scope>
    <source>
        <strain evidence="2">JCM 12763</strain>
    </source>
</reference>
<evidence type="ECO:0000313" key="1">
    <source>
        <dbReference type="EMBL" id="MFC6058169.1"/>
    </source>
</evidence>
<keyword evidence="2" id="KW-1185">Reference proteome</keyword>
<dbReference type="RefSeq" id="WP_386400689.1">
    <property type="nucleotide sequence ID" value="NZ_JBHSPT010000051.1"/>
</dbReference>
<proteinExistence type="predicted"/>
<gene>
    <name evidence="1" type="ORF">ACFP50_22755</name>
</gene>
<accession>A0ABW1M472</accession>